<accession>A0A061BEF1</accession>
<evidence type="ECO:0000256" key="1">
    <source>
        <dbReference type="SAM" id="MobiDB-lite"/>
    </source>
</evidence>
<dbReference type="InterPro" id="IPR001810">
    <property type="entry name" value="F-box_dom"/>
</dbReference>
<proteinExistence type="predicted"/>
<dbReference type="SUPFAM" id="SSF81383">
    <property type="entry name" value="F-box domain"/>
    <property type="match status" value="1"/>
</dbReference>
<dbReference type="AlphaFoldDB" id="A0A061BEF1"/>
<dbReference type="EMBL" id="LK052952">
    <property type="protein sequence ID" value="CDR48361.1"/>
    <property type="molecule type" value="Genomic_DNA"/>
</dbReference>
<feature type="region of interest" description="Disordered" evidence="1">
    <location>
        <begin position="243"/>
        <end position="262"/>
    </location>
</feature>
<dbReference type="Gene3D" id="1.20.1280.50">
    <property type="match status" value="1"/>
</dbReference>
<evidence type="ECO:0000313" key="3">
    <source>
        <dbReference type="EMBL" id="CDR48361.1"/>
    </source>
</evidence>
<dbReference type="InterPro" id="IPR036047">
    <property type="entry name" value="F-box-like_dom_sf"/>
</dbReference>
<dbReference type="OrthoDB" id="2519944at2759"/>
<dbReference type="Pfam" id="PF00646">
    <property type="entry name" value="F-box"/>
    <property type="match status" value="1"/>
</dbReference>
<feature type="compositionally biased region" description="Basic and acidic residues" evidence="1">
    <location>
        <begin position="253"/>
        <end position="262"/>
    </location>
</feature>
<name>A0A061BEF1_RHOTO</name>
<reference evidence="3" key="1">
    <citation type="journal article" date="2014" name="Genome Announc.">
        <title>Draft genome sequence of Rhodosporidium toruloides CECT1137, an oleaginous yeast of biotechnological interest.</title>
        <authorList>
            <person name="Morin N."/>
            <person name="Calcas X."/>
            <person name="Devillers H."/>
            <person name="Durrens P."/>
            <person name="Sherman D.J."/>
            <person name="Nicaud J.-M."/>
            <person name="Neuveglise C."/>
        </authorList>
    </citation>
    <scope>NUCLEOTIDE SEQUENCE</scope>
    <source>
        <strain evidence="3">CECT1137</strain>
    </source>
</reference>
<dbReference type="SMART" id="SM00256">
    <property type="entry name" value="FBOX"/>
    <property type="match status" value="1"/>
</dbReference>
<feature type="domain" description="F-box" evidence="2">
    <location>
        <begin position="3"/>
        <end position="53"/>
    </location>
</feature>
<gene>
    <name evidence="3" type="ORF">RHTO0S_17e01992g</name>
</gene>
<evidence type="ECO:0000259" key="2">
    <source>
        <dbReference type="PROSITE" id="PS50181"/>
    </source>
</evidence>
<protein>
    <submittedName>
        <fullName evidence="3">RHTO0S17e01992g1_1</fullName>
    </submittedName>
</protein>
<sequence length="262" mass="30043">MPTSLPLLLPDEIWLDILGSLRYMDLRRARRINKRFYQLVQDPKFDLALFRKSPVPASESEIEYKLHPVLDAYKVGSGTSWEMARLVHCHRGLTEGLDDPRGATYPSSNLYEYPVCAEFATSPACVKFSVKHDRTTLADLEDDGGVTVLQVLHAYASFWTALADPQDQDEFRSTHPWMTCWKDEPVPKWACLKMPFTSWRPLRCSGDRVFLEASMWYDDLADYLGEVGNEALFGLFTRHPPNSTIPSQDDVTDSEKSEQEEW</sequence>
<dbReference type="PROSITE" id="PS50181">
    <property type="entry name" value="FBOX"/>
    <property type="match status" value="1"/>
</dbReference>
<organism evidence="3">
    <name type="scientific">Rhodotorula toruloides</name>
    <name type="common">Yeast</name>
    <name type="synonym">Rhodosporidium toruloides</name>
    <dbReference type="NCBI Taxonomy" id="5286"/>
    <lineage>
        <taxon>Eukaryota</taxon>
        <taxon>Fungi</taxon>
        <taxon>Dikarya</taxon>
        <taxon>Basidiomycota</taxon>
        <taxon>Pucciniomycotina</taxon>
        <taxon>Microbotryomycetes</taxon>
        <taxon>Sporidiobolales</taxon>
        <taxon>Sporidiobolaceae</taxon>
        <taxon>Rhodotorula</taxon>
    </lineage>
</organism>